<gene>
    <name evidence="1" type="ORF">F1189_23035</name>
</gene>
<dbReference type="AlphaFoldDB" id="A0A5M6IN04"/>
<proteinExistence type="predicted"/>
<dbReference type="Proteomes" id="UP000325255">
    <property type="component" value="Unassembled WGS sequence"/>
</dbReference>
<dbReference type="EMBL" id="VWPK01000046">
    <property type="protein sequence ID" value="KAA5609640.1"/>
    <property type="molecule type" value="Genomic_DNA"/>
</dbReference>
<name>A0A5M6IN04_9PROT</name>
<comment type="caution">
    <text evidence="1">The sequence shown here is derived from an EMBL/GenBank/DDBJ whole genome shotgun (WGS) entry which is preliminary data.</text>
</comment>
<keyword evidence="2" id="KW-1185">Reference proteome</keyword>
<evidence type="ECO:0000313" key="1">
    <source>
        <dbReference type="EMBL" id="KAA5609640.1"/>
    </source>
</evidence>
<protein>
    <submittedName>
        <fullName evidence="1">Uncharacterized protein</fullName>
    </submittedName>
</protein>
<sequence>MDDQTWRDIAHTAATAGGLGLLGRLLALAAHRRPLGWSLLWEVPTAIGMGWIGQGLGEWLGLLGFPRFALIISISYVGPRLIDAAVVAVQARIAGRVL</sequence>
<reference evidence="1 2" key="1">
    <citation type="submission" date="2019-09" db="EMBL/GenBank/DDBJ databases">
        <title>Genome sequence of Rhodovastum atsumiense, a diverse member of the Acetobacteraceae family of non-sulfur purple photosynthetic bacteria.</title>
        <authorList>
            <person name="Meyer T."/>
            <person name="Kyndt J."/>
        </authorList>
    </citation>
    <scope>NUCLEOTIDE SEQUENCE [LARGE SCALE GENOMIC DNA]</scope>
    <source>
        <strain evidence="1 2">DSM 21279</strain>
    </source>
</reference>
<accession>A0A5M6IN04</accession>
<organism evidence="1 2">
    <name type="scientific">Rhodovastum atsumiense</name>
    <dbReference type="NCBI Taxonomy" id="504468"/>
    <lineage>
        <taxon>Bacteria</taxon>
        <taxon>Pseudomonadati</taxon>
        <taxon>Pseudomonadota</taxon>
        <taxon>Alphaproteobacteria</taxon>
        <taxon>Acetobacterales</taxon>
        <taxon>Acetobacteraceae</taxon>
        <taxon>Rhodovastum</taxon>
    </lineage>
</organism>
<evidence type="ECO:0000313" key="2">
    <source>
        <dbReference type="Proteomes" id="UP000325255"/>
    </source>
</evidence>
<dbReference type="RefSeq" id="WP_150043244.1">
    <property type="nucleotide sequence ID" value="NZ_OW485608.1"/>
</dbReference>